<evidence type="ECO:0000313" key="4">
    <source>
        <dbReference type="Proteomes" id="UP001444625"/>
    </source>
</evidence>
<dbReference type="SUPFAM" id="SSF48452">
    <property type="entry name" value="TPR-like"/>
    <property type="match status" value="1"/>
</dbReference>
<sequence length="752" mass="87402">MKIKVKVKHLIMTLVGIFLLVPLFTYMIIPRVEIYLAEKKLNAEKVEDKEEILELIDSTPLDTKKWELIRDYMIGDGLTTQFDVYIGPSFTQWGQEPQENYFTWEEKLPYIQAYAKEGPVDGYLVTTALLLASYYEREGELENAKNVLYDASSRFIPTQSYNKEELLLERIRIAKNHGELEEADQYIESLLDDMEKDNYQLRAALAQLKVEIILQQGDFQEAYTKVSQAISEYEEGFSNEQENWEEDEEGNSNHQEIIDYNMAYSQLLTLERYLNEAKENHGGNVVTVTGKVTRSDGTPVENVGVFLRDESNVNHSVMEDEPYQVLTDEEGKFEFRGVLPSSYQLFLGFYYDQIDGWTWPNDLNEWIDVTGKKDIHYDVTLHELIEIESPVNQKEIAEDVVHFKWEEVEDASYYNLSLGYEIEGGSVTSVFKTKITDNQLDVPIEEIYNHSSGIMFDQNNTVDPNSILAYTNPENRLFWNVSAYNDSGELMTQSNGYRLDDNTIGNLPFFYLKERELTKADRLLLEGKTEEALELYQTNYTTNPEDVHSLRMVVRLIGLNGDGSTEKRSELALPYMEDFALKSTSAESVFDVVQYYYELQKWEDFNEWFARYVDRNGELNDYVHSIYASALMKQGKFKDADEQFKEAMKKDPSHRFVGNWIANELYWNGISDKTREIAKENPERSYGENNPDWSSMVSQLIAESTEFSMYQQELNQVLEMYFNGEQAELAKWHQSTEMDAMSRLLEAIENVN</sequence>
<name>A0ABU9XJJ0_9BACI</name>
<keyword evidence="2" id="KW-0812">Transmembrane</keyword>
<keyword evidence="4" id="KW-1185">Reference proteome</keyword>
<proteinExistence type="predicted"/>
<dbReference type="InterPro" id="IPR019734">
    <property type="entry name" value="TPR_rpt"/>
</dbReference>
<feature type="repeat" description="TPR" evidence="1">
    <location>
        <begin position="621"/>
        <end position="654"/>
    </location>
</feature>
<dbReference type="SUPFAM" id="SSF49464">
    <property type="entry name" value="Carboxypeptidase regulatory domain-like"/>
    <property type="match status" value="1"/>
</dbReference>
<keyword evidence="2" id="KW-1133">Transmembrane helix</keyword>
<keyword evidence="2" id="KW-0472">Membrane</keyword>
<evidence type="ECO:0000256" key="1">
    <source>
        <dbReference type="PROSITE-ProRule" id="PRU00339"/>
    </source>
</evidence>
<dbReference type="RefSeq" id="WP_345825920.1">
    <property type="nucleotide sequence ID" value="NZ_JBDIML010000005.1"/>
</dbReference>
<feature type="transmembrane region" description="Helical" evidence="2">
    <location>
        <begin position="9"/>
        <end position="29"/>
    </location>
</feature>
<reference evidence="3 4" key="1">
    <citation type="submission" date="2024-05" db="EMBL/GenBank/DDBJ databases">
        <authorList>
            <person name="Haq I."/>
            <person name="Ullah Z."/>
            <person name="Ahmad R."/>
            <person name="Li M."/>
            <person name="Tong Y."/>
        </authorList>
    </citation>
    <scope>NUCLEOTIDE SEQUENCE [LARGE SCALE GENOMIC DNA]</scope>
    <source>
        <strain evidence="3 4">16A2E</strain>
    </source>
</reference>
<dbReference type="InterPro" id="IPR011990">
    <property type="entry name" value="TPR-like_helical_dom_sf"/>
</dbReference>
<accession>A0ABU9XJJ0</accession>
<organism evidence="3 4">
    <name type="scientific">Ornithinibacillus xuwenensis</name>
    <dbReference type="NCBI Taxonomy" id="3144668"/>
    <lineage>
        <taxon>Bacteria</taxon>
        <taxon>Bacillati</taxon>
        <taxon>Bacillota</taxon>
        <taxon>Bacilli</taxon>
        <taxon>Bacillales</taxon>
        <taxon>Bacillaceae</taxon>
        <taxon>Ornithinibacillus</taxon>
    </lineage>
</organism>
<dbReference type="PROSITE" id="PS50005">
    <property type="entry name" value="TPR"/>
    <property type="match status" value="1"/>
</dbReference>
<keyword evidence="1" id="KW-0802">TPR repeat</keyword>
<evidence type="ECO:0000256" key="2">
    <source>
        <dbReference type="SAM" id="Phobius"/>
    </source>
</evidence>
<protein>
    <submittedName>
        <fullName evidence="3">Carboxypeptidase-like regulatory domain-containing protein</fullName>
    </submittedName>
</protein>
<dbReference type="InterPro" id="IPR008969">
    <property type="entry name" value="CarboxyPept-like_regulatory"/>
</dbReference>
<evidence type="ECO:0000313" key="3">
    <source>
        <dbReference type="EMBL" id="MEN2768433.1"/>
    </source>
</evidence>
<dbReference type="EMBL" id="JBDIML010000005">
    <property type="protein sequence ID" value="MEN2768433.1"/>
    <property type="molecule type" value="Genomic_DNA"/>
</dbReference>
<comment type="caution">
    <text evidence="3">The sequence shown here is derived from an EMBL/GenBank/DDBJ whole genome shotgun (WGS) entry which is preliminary data.</text>
</comment>
<gene>
    <name evidence="3" type="ORF">ABC228_14715</name>
</gene>
<dbReference type="Gene3D" id="1.25.40.10">
    <property type="entry name" value="Tetratricopeptide repeat domain"/>
    <property type="match status" value="2"/>
</dbReference>
<dbReference type="Proteomes" id="UP001444625">
    <property type="component" value="Unassembled WGS sequence"/>
</dbReference>